<evidence type="ECO:0000259" key="8">
    <source>
        <dbReference type="Pfam" id="PF02687"/>
    </source>
</evidence>
<evidence type="ECO:0000256" key="3">
    <source>
        <dbReference type="ARBA" id="ARBA00022692"/>
    </source>
</evidence>
<keyword evidence="4 7" id="KW-1133">Transmembrane helix</keyword>
<organism evidence="10 11">
    <name type="scientific">Humisphaera borealis</name>
    <dbReference type="NCBI Taxonomy" id="2807512"/>
    <lineage>
        <taxon>Bacteria</taxon>
        <taxon>Pseudomonadati</taxon>
        <taxon>Planctomycetota</taxon>
        <taxon>Phycisphaerae</taxon>
        <taxon>Tepidisphaerales</taxon>
        <taxon>Tepidisphaeraceae</taxon>
        <taxon>Humisphaera</taxon>
    </lineage>
</organism>
<gene>
    <name evidence="10" type="ORF">IPV69_13795</name>
</gene>
<protein>
    <submittedName>
        <fullName evidence="10">ABC transporter permease</fullName>
    </submittedName>
</protein>
<evidence type="ECO:0000313" key="11">
    <source>
        <dbReference type="Proteomes" id="UP000593765"/>
    </source>
</evidence>
<comment type="subcellular location">
    <subcellularLocation>
        <location evidence="1">Cell membrane</location>
        <topology evidence="1">Multi-pass membrane protein</topology>
    </subcellularLocation>
</comment>
<feature type="domain" description="ABC3 transporter permease C-terminal" evidence="8">
    <location>
        <begin position="319"/>
        <end position="439"/>
    </location>
</feature>
<keyword evidence="5 7" id="KW-0472">Membrane</keyword>
<dbReference type="GO" id="GO:0005886">
    <property type="term" value="C:plasma membrane"/>
    <property type="evidence" value="ECO:0007669"/>
    <property type="project" value="UniProtKB-SubCell"/>
</dbReference>
<keyword evidence="3 7" id="KW-0812">Transmembrane</keyword>
<dbReference type="InterPro" id="IPR003838">
    <property type="entry name" value="ABC3_permease_C"/>
</dbReference>
<dbReference type="GO" id="GO:0022857">
    <property type="term" value="F:transmembrane transporter activity"/>
    <property type="evidence" value="ECO:0007669"/>
    <property type="project" value="TreeGrafter"/>
</dbReference>
<dbReference type="PANTHER" id="PTHR30572:SF4">
    <property type="entry name" value="ABC TRANSPORTER PERMEASE YTRF"/>
    <property type="match status" value="1"/>
</dbReference>
<feature type="domain" description="MacB-like periplasmic core" evidence="9">
    <location>
        <begin position="23"/>
        <end position="273"/>
    </location>
</feature>
<sequence length="446" mass="48644">MFNFLLETFRLGLKNLRLHKLRSLLTALGIIIGVAAVIIMVAIGEGAKRDALEQLQQLGARNILVRSVRPPESSEASGRTSFVASYGIKRSDLARLRTIPDIEVVVALRDTEQKVVHHDMRILANPIGTTPDAFDVINLKLLRGQYFDQLQCDRAEPVCVLGNKAAQQLFPYEDPMGQQIRVGTSRSGTAMLTVVGVLEPTGLRAGSEGAAMMNRDLDMDIYFPLTLAEDVFGDMIRKEVAGSREYKRIEISEVWLKAKKTEDVETLAATVENLLEIQQRGGPQDMKSTPRLDVEVKAPIQILRAAERTQKTFNAIMVSVASFSLVVGGIGIMNIMLATVTERTKEIGIRRALGAKRKHITLQFLIETTVISLTGGLIGIGLGAGVAKVLPGLVNYLDSSQNYPTVIAPWSVIGSFAISGLIGVGFGLYPAMKAAWMNPIEALRHA</sequence>
<dbReference type="EMBL" id="CP063458">
    <property type="protein sequence ID" value="QOV87363.1"/>
    <property type="molecule type" value="Genomic_DNA"/>
</dbReference>
<evidence type="ECO:0000256" key="1">
    <source>
        <dbReference type="ARBA" id="ARBA00004651"/>
    </source>
</evidence>
<comment type="similarity">
    <text evidence="6">Belongs to the ABC-4 integral membrane protein family.</text>
</comment>
<dbReference type="PANTHER" id="PTHR30572">
    <property type="entry name" value="MEMBRANE COMPONENT OF TRANSPORTER-RELATED"/>
    <property type="match status" value="1"/>
</dbReference>
<dbReference type="AlphaFoldDB" id="A0A7M2WPM3"/>
<accession>A0A7M2WPM3</accession>
<dbReference type="InterPro" id="IPR050250">
    <property type="entry name" value="Macrolide_Exporter_MacB"/>
</dbReference>
<reference evidence="10 11" key="1">
    <citation type="submission" date="2020-10" db="EMBL/GenBank/DDBJ databases">
        <title>Wide distribution of Phycisphaera-like planctomycetes from WD2101 soil group in peatlands and genome analysis of the first cultivated representative.</title>
        <authorList>
            <person name="Dedysh S.N."/>
            <person name="Beletsky A.V."/>
            <person name="Ivanova A."/>
            <person name="Kulichevskaya I.S."/>
            <person name="Suzina N.E."/>
            <person name="Philippov D.A."/>
            <person name="Rakitin A.L."/>
            <person name="Mardanov A.V."/>
            <person name="Ravin N.V."/>
        </authorList>
    </citation>
    <scope>NUCLEOTIDE SEQUENCE [LARGE SCALE GENOMIC DNA]</scope>
    <source>
        <strain evidence="10 11">M1803</strain>
    </source>
</reference>
<dbReference type="Pfam" id="PF12704">
    <property type="entry name" value="MacB_PCD"/>
    <property type="match status" value="1"/>
</dbReference>
<evidence type="ECO:0000256" key="4">
    <source>
        <dbReference type="ARBA" id="ARBA00022989"/>
    </source>
</evidence>
<dbReference type="RefSeq" id="WP_206290264.1">
    <property type="nucleotide sequence ID" value="NZ_CP063458.1"/>
</dbReference>
<evidence type="ECO:0000256" key="2">
    <source>
        <dbReference type="ARBA" id="ARBA00022475"/>
    </source>
</evidence>
<evidence type="ECO:0000256" key="7">
    <source>
        <dbReference type="SAM" id="Phobius"/>
    </source>
</evidence>
<feature type="transmembrane region" description="Helical" evidence="7">
    <location>
        <begin position="407"/>
        <end position="429"/>
    </location>
</feature>
<dbReference type="InterPro" id="IPR025857">
    <property type="entry name" value="MacB_PCD"/>
</dbReference>
<dbReference type="KEGG" id="hbs:IPV69_13795"/>
<evidence type="ECO:0000259" key="9">
    <source>
        <dbReference type="Pfam" id="PF12704"/>
    </source>
</evidence>
<dbReference type="Proteomes" id="UP000593765">
    <property type="component" value="Chromosome"/>
</dbReference>
<evidence type="ECO:0000313" key="10">
    <source>
        <dbReference type="EMBL" id="QOV87363.1"/>
    </source>
</evidence>
<keyword evidence="11" id="KW-1185">Reference proteome</keyword>
<dbReference type="Pfam" id="PF02687">
    <property type="entry name" value="FtsX"/>
    <property type="match status" value="1"/>
</dbReference>
<keyword evidence="2" id="KW-1003">Cell membrane</keyword>
<evidence type="ECO:0000256" key="6">
    <source>
        <dbReference type="ARBA" id="ARBA00038076"/>
    </source>
</evidence>
<evidence type="ECO:0000256" key="5">
    <source>
        <dbReference type="ARBA" id="ARBA00023136"/>
    </source>
</evidence>
<name>A0A7M2WPM3_9BACT</name>
<feature type="transmembrane region" description="Helical" evidence="7">
    <location>
        <begin position="21"/>
        <end position="43"/>
    </location>
</feature>
<feature type="transmembrane region" description="Helical" evidence="7">
    <location>
        <begin position="362"/>
        <end position="387"/>
    </location>
</feature>
<feature type="transmembrane region" description="Helical" evidence="7">
    <location>
        <begin position="316"/>
        <end position="341"/>
    </location>
</feature>
<proteinExistence type="inferred from homology"/>